<name>A0A839IR42_9GAMM</name>
<proteinExistence type="predicted"/>
<accession>A0A839IR42</accession>
<protein>
    <submittedName>
        <fullName evidence="2">Uncharacterized protein</fullName>
    </submittedName>
</protein>
<dbReference type="Proteomes" id="UP000565262">
    <property type="component" value="Unassembled WGS sequence"/>
</dbReference>
<sequence length="142" mass="15443">MNDSATQAIIALFLTSLIVRVLPVFLVHLFRTPAKLTKPDTPITTAQIAARQNVIQQKLSGSLPLAGNRVRNYLTEILPVAVFINFSVYIAWSEISKAPWPAVISLTAIGLMALSERLSLIPATLAGTGIYFLLRNNPMLTG</sequence>
<organism evidence="2 3">
    <name type="scientific">Oceanospirillum sediminis</name>
    <dbReference type="NCBI Taxonomy" id="2760088"/>
    <lineage>
        <taxon>Bacteria</taxon>
        <taxon>Pseudomonadati</taxon>
        <taxon>Pseudomonadota</taxon>
        <taxon>Gammaproteobacteria</taxon>
        <taxon>Oceanospirillales</taxon>
        <taxon>Oceanospirillaceae</taxon>
        <taxon>Oceanospirillum</taxon>
    </lineage>
</organism>
<gene>
    <name evidence="2" type="ORF">H4O21_10980</name>
</gene>
<feature type="transmembrane region" description="Helical" evidence="1">
    <location>
        <begin position="6"/>
        <end position="30"/>
    </location>
</feature>
<dbReference type="RefSeq" id="WP_182808919.1">
    <property type="nucleotide sequence ID" value="NZ_JACJFM010000012.1"/>
</dbReference>
<dbReference type="AlphaFoldDB" id="A0A839IR42"/>
<evidence type="ECO:0000313" key="2">
    <source>
        <dbReference type="EMBL" id="MBB1487134.1"/>
    </source>
</evidence>
<feature type="transmembrane region" description="Helical" evidence="1">
    <location>
        <begin position="73"/>
        <end position="92"/>
    </location>
</feature>
<keyword evidence="1" id="KW-1133">Transmembrane helix</keyword>
<reference evidence="2 3" key="1">
    <citation type="submission" date="2020-08" db="EMBL/GenBank/DDBJ databases">
        <title>Oceanospirillum sp. nov. isolated from marine sediment.</title>
        <authorList>
            <person name="Ji X."/>
        </authorList>
    </citation>
    <scope>NUCLEOTIDE SEQUENCE [LARGE SCALE GENOMIC DNA]</scope>
    <source>
        <strain evidence="2 3">D5</strain>
    </source>
</reference>
<dbReference type="EMBL" id="JACJFM010000012">
    <property type="protein sequence ID" value="MBB1487134.1"/>
    <property type="molecule type" value="Genomic_DNA"/>
</dbReference>
<keyword evidence="1" id="KW-0472">Membrane</keyword>
<evidence type="ECO:0000313" key="3">
    <source>
        <dbReference type="Proteomes" id="UP000565262"/>
    </source>
</evidence>
<comment type="caution">
    <text evidence="2">The sequence shown here is derived from an EMBL/GenBank/DDBJ whole genome shotgun (WGS) entry which is preliminary data.</text>
</comment>
<keyword evidence="1" id="KW-0812">Transmembrane</keyword>
<keyword evidence="3" id="KW-1185">Reference proteome</keyword>
<evidence type="ECO:0000256" key="1">
    <source>
        <dbReference type="SAM" id="Phobius"/>
    </source>
</evidence>